<sequence>MKKQNILILYMVFLMIASCLILIGNFDLTFGIMTYNSIFLSYYATSYKSFHIYTENNLPVHDGVEFLMSFLTHFLYTFIFWICVTIFLWAVVNLFYSVTAHELLNIPFFEVAVVLVTNIVYFSFFTKTGRLFSKPPKEPLLQKEEK</sequence>
<gene>
    <name evidence="2" type="ORF">MsAm2_16350</name>
</gene>
<name>A0AA96V8I9_9EURY</name>
<evidence type="ECO:0000313" key="3">
    <source>
        <dbReference type="Proteomes" id="UP001304970"/>
    </source>
</evidence>
<evidence type="ECO:0000313" key="2">
    <source>
        <dbReference type="EMBL" id="WNY27821.1"/>
    </source>
</evidence>
<dbReference type="PROSITE" id="PS51257">
    <property type="entry name" value="PROKAR_LIPOPROTEIN"/>
    <property type="match status" value="1"/>
</dbReference>
<keyword evidence="3" id="KW-1185">Reference proteome</keyword>
<accession>A0AA96V8I9</accession>
<keyword evidence="1" id="KW-0812">Transmembrane</keyword>
<reference evidence="2 3" key="1">
    <citation type="submission" date="2023-07" db="EMBL/GenBank/DDBJ databases">
        <title>Closed genome sequence of Methanosarcinaceae archaeon Am2.</title>
        <authorList>
            <person name="Poehlein A."/>
            <person name="Protasov E."/>
            <person name="Platt K."/>
            <person name="Reeh H."/>
            <person name="Daniel R."/>
            <person name="Brune A."/>
        </authorList>
    </citation>
    <scope>NUCLEOTIDE SEQUENCE [LARGE SCALE GENOMIC DNA]</scope>
    <source>
        <strain evidence="2 3">Am2</strain>
    </source>
</reference>
<dbReference type="EMBL" id="CP131061">
    <property type="protein sequence ID" value="WNY27821.1"/>
    <property type="molecule type" value="Genomic_DNA"/>
</dbReference>
<feature type="transmembrane region" description="Helical" evidence="1">
    <location>
        <begin position="103"/>
        <end position="124"/>
    </location>
</feature>
<dbReference type="Proteomes" id="UP001304970">
    <property type="component" value="Chromosome"/>
</dbReference>
<evidence type="ECO:0000256" key="1">
    <source>
        <dbReference type="SAM" id="Phobius"/>
    </source>
</evidence>
<feature type="transmembrane region" description="Helical" evidence="1">
    <location>
        <begin position="74"/>
        <end position="96"/>
    </location>
</feature>
<dbReference type="AlphaFoldDB" id="A0AA96V8I9"/>
<organism evidence="2 3">
    <name type="scientific">Methanolapillus ohkumae</name>
    <dbReference type="NCBI Taxonomy" id="3028298"/>
    <lineage>
        <taxon>Archaea</taxon>
        <taxon>Methanobacteriati</taxon>
        <taxon>Methanobacteriota</taxon>
        <taxon>Stenosarchaea group</taxon>
        <taxon>Methanomicrobia</taxon>
        <taxon>Methanosarcinales</taxon>
        <taxon>Methanosarcinaceae</taxon>
        <taxon>Methanolapillus</taxon>
    </lineage>
</organism>
<proteinExistence type="predicted"/>
<protein>
    <submittedName>
        <fullName evidence="2">Uncharacterized protein</fullName>
    </submittedName>
</protein>
<feature type="transmembrane region" description="Helical" evidence="1">
    <location>
        <begin position="7"/>
        <end position="26"/>
    </location>
</feature>
<keyword evidence="1" id="KW-0472">Membrane</keyword>
<keyword evidence="1" id="KW-1133">Transmembrane helix</keyword>